<feature type="transmembrane region" description="Helical" evidence="1">
    <location>
        <begin position="126"/>
        <end position="148"/>
    </location>
</feature>
<dbReference type="PANTHER" id="PTHR34220">
    <property type="entry name" value="SENSOR HISTIDINE KINASE YPDA"/>
    <property type="match status" value="1"/>
</dbReference>
<accession>A0A941DFR8</accession>
<dbReference type="RefSeq" id="WP_212685294.1">
    <property type="nucleotide sequence ID" value="NZ_JAGSPM010000010.1"/>
</dbReference>
<dbReference type="PANTHER" id="PTHR34220:SF9">
    <property type="entry name" value="SIGNAL TRANSDUCTION HISTIDINE KINASE INTERNAL REGION DOMAIN-CONTAINING PROTEIN"/>
    <property type="match status" value="1"/>
</dbReference>
<organism evidence="4 5">
    <name type="scientific">Undibacterium baiyunense</name>
    <dbReference type="NCBI Taxonomy" id="2828731"/>
    <lineage>
        <taxon>Bacteria</taxon>
        <taxon>Pseudomonadati</taxon>
        <taxon>Pseudomonadota</taxon>
        <taxon>Betaproteobacteria</taxon>
        <taxon>Burkholderiales</taxon>
        <taxon>Oxalobacteraceae</taxon>
        <taxon>Undibacterium</taxon>
    </lineage>
</organism>
<dbReference type="InterPro" id="IPR036890">
    <property type="entry name" value="HATPase_C_sf"/>
</dbReference>
<proteinExistence type="predicted"/>
<feature type="domain" description="Histidine kinase/HSP90-like ATPase" evidence="2">
    <location>
        <begin position="311"/>
        <end position="400"/>
    </location>
</feature>
<dbReference type="InterPro" id="IPR003594">
    <property type="entry name" value="HATPase_dom"/>
</dbReference>
<dbReference type="SUPFAM" id="SSF55874">
    <property type="entry name" value="ATPase domain of HSP90 chaperone/DNA topoisomerase II/histidine kinase"/>
    <property type="match status" value="1"/>
</dbReference>
<evidence type="ECO:0000259" key="3">
    <source>
        <dbReference type="Pfam" id="PF06580"/>
    </source>
</evidence>
<comment type="caution">
    <text evidence="4">The sequence shown here is derived from an EMBL/GenBank/DDBJ whole genome shotgun (WGS) entry which is preliminary data.</text>
</comment>
<feature type="transmembrane region" description="Helical" evidence="1">
    <location>
        <begin position="91"/>
        <end position="114"/>
    </location>
</feature>
<evidence type="ECO:0000256" key="1">
    <source>
        <dbReference type="SAM" id="Phobius"/>
    </source>
</evidence>
<dbReference type="Pfam" id="PF02518">
    <property type="entry name" value="HATPase_c"/>
    <property type="match status" value="1"/>
</dbReference>
<keyword evidence="5" id="KW-1185">Reference proteome</keyword>
<dbReference type="Gene3D" id="3.30.565.10">
    <property type="entry name" value="Histidine kinase-like ATPase, C-terminal domain"/>
    <property type="match status" value="1"/>
</dbReference>
<keyword evidence="1" id="KW-1133">Transmembrane helix</keyword>
<feature type="transmembrane region" description="Helical" evidence="1">
    <location>
        <begin position="64"/>
        <end position="85"/>
    </location>
</feature>
<dbReference type="Proteomes" id="UP000680158">
    <property type="component" value="Unassembled WGS sequence"/>
</dbReference>
<dbReference type="InterPro" id="IPR050640">
    <property type="entry name" value="Bact_2-comp_sensor_kinase"/>
</dbReference>
<evidence type="ECO:0000313" key="4">
    <source>
        <dbReference type="EMBL" id="MBR7747929.1"/>
    </source>
</evidence>
<protein>
    <submittedName>
        <fullName evidence="4">Histidine kinase</fullName>
    </submittedName>
</protein>
<name>A0A941DFR8_9BURK</name>
<gene>
    <name evidence="4" type="ORF">KDM92_15185</name>
</gene>
<dbReference type="AlphaFoldDB" id="A0A941DFR8"/>
<dbReference type="GO" id="GO:0016020">
    <property type="term" value="C:membrane"/>
    <property type="evidence" value="ECO:0007669"/>
    <property type="project" value="InterPro"/>
</dbReference>
<dbReference type="GO" id="GO:0000155">
    <property type="term" value="F:phosphorelay sensor kinase activity"/>
    <property type="evidence" value="ECO:0007669"/>
    <property type="project" value="InterPro"/>
</dbReference>
<feature type="domain" description="Signal transduction histidine kinase internal region" evidence="3">
    <location>
        <begin position="214"/>
        <end position="292"/>
    </location>
</feature>
<keyword evidence="4" id="KW-0808">Transferase</keyword>
<feature type="transmembrane region" description="Helical" evidence="1">
    <location>
        <begin position="163"/>
        <end position="185"/>
    </location>
</feature>
<dbReference type="Pfam" id="PF06580">
    <property type="entry name" value="His_kinase"/>
    <property type="match status" value="1"/>
</dbReference>
<keyword evidence="4" id="KW-0418">Kinase</keyword>
<reference evidence="4 5" key="1">
    <citation type="submission" date="2021-04" db="EMBL/GenBank/DDBJ databases">
        <title>novel species isolated from subtropical streams in China.</title>
        <authorList>
            <person name="Lu H."/>
        </authorList>
    </citation>
    <scope>NUCLEOTIDE SEQUENCE [LARGE SCALE GENOMIC DNA]</scope>
    <source>
        <strain evidence="4 5">BYS107W</strain>
    </source>
</reference>
<dbReference type="EMBL" id="JAGSPM010000010">
    <property type="protein sequence ID" value="MBR7747929.1"/>
    <property type="molecule type" value="Genomic_DNA"/>
</dbReference>
<dbReference type="InterPro" id="IPR010559">
    <property type="entry name" value="Sig_transdc_His_kin_internal"/>
</dbReference>
<sequence length="401" mass="44733">MWQSVINWYANWNDELLNVLREPESAETVTIPWRKKIAKQAANLSPIERDQLYQFCLEYQGAKLWWAIAKLTILFSALGLVLYSFKQKLHWLPAVLVMNLLGWMLVFALVGIWFNYRQISRRHFHFSVSAFLGVLFGFFGFTSLSAVIQGKDIWATIWKDGPIVLVVAGIAGALYVLMIGIVAGWRNQGYETKAAQLALDAEREKSARQESESQLRLLRAQIEPHFLFNTLGAVQQLAEQGAPKAAELTANLIVFLRASMSEMRAEQISLAEEFRLIQAYLEVMKARLGSRLNFELQLPPELASIPVPSMLLLTLAENAIKHGIEPSLRGGDIQIVAEKLGTDLLITVQDSGVGLSDKPNPGIGLRNVRDRLRLQYGTHATLSIAEAEQGGVIAEVTIPLA</sequence>
<keyword evidence="1" id="KW-0812">Transmembrane</keyword>
<evidence type="ECO:0000259" key="2">
    <source>
        <dbReference type="Pfam" id="PF02518"/>
    </source>
</evidence>
<evidence type="ECO:0000313" key="5">
    <source>
        <dbReference type="Proteomes" id="UP000680158"/>
    </source>
</evidence>
<keyword evidence="1" id="KW-0472">Membrane</keyword>